<evidence type="ECO:0000313" key="9">
    <source>
        <dbReference type="EMBL" id="EID75901.1"/>
    </source>
</evidence>
<dbReference type="Pfam" id="PF13715">
    <property type="entry name" value="CarbopepD_reg_2"/>
    <property type="match status" value="1"/>
</dbReference>
<comment type="similarity">
    <text evidence="7">Belongs to the TonB-dependent receptor family.</text>
</comment>
<sequence length="1086" mass="120930">MKKSYIMYAMTVLLLWIPLIGNAQDRIITGTVTSASDQIPLMGATILIKGTSKGTQTDFDGNFSIEAPKGATLIISFVGFATQNILVENQTIINVILQEEFNALDEVVVTGYATQQRNTMATSVSKLNTKVLESASRSNVATSLQGTIAGLQVTQSTGQPGATPVLVLRGGTQWGGNGSPLILIDGVPGSFFALNSDDIESIEVLKDAASTAIYGARAANGVVLISTKKGKSGRSNISFKSKLSINKRREDPMQYLGAADYVKFNRMAVKNSQMVRGTNWLNQFLTGNNAAATGNNTTNSIYTTMILNDSNRHLLNYPGWQTIDDPVNPGTALIFQENKMSDLIYQNSYTNDYTLSFDGGNDKGNYYLGLGYLDDKGLVFGSHFKRYSGTLSASYNITDNFKSTANIVYAHSNFNKPFDNIYNIFQRNAGIAPTSRIYNNNLDGSLSNELQPGTYLGFGNPLYYRDKFVRTNLEQRITSSVQFDWKFLPNFNYMVRGSYFSVNNTDEGFNKAYLNSGSLNTARVAFANYDRILRNQITSVISYKKNFLNKHNLNALVGHEYFRENRFNLNASTRLSPTDLIYTMNVGPEIENLPSSSKTSYAINSYFGQLNYDFDNKYLFGLTFRKDGTSRLGNEKYDFFPGISSGWNVHNESFYKESSINQFINSLKPRISYGVNGNIETLSNFGTYGVYGQMQVYNSQTGYANTGLPLLDLKWERSTTLNFGVDLGLFNNRATIIADYFIRDVIDKHSNLTLPLWTGFTSITTNNGTLRNKGLELEFNVKAIANDDIKWNIGGTFFTVKNYAKTLPNNGVTNNRQDGTEIYDPATGETKYVGGLQEGKRNGYDLITAYVFDGVYQTQDQIDADAGRIVDFAYRKDTRFLGDSRWKDLNGDNIIDYRDRVVIGRTTPDFIGGLTSDLSIKNFNLYVKTDYAVGHYLANGRRIKGIAQTQGNQNGPIEIRDSWTPENTTSNIPRFDLVDQQRNHLAGGGDQGSLTSGSSRLWEKGDYLALREVTLSYTLNDELLNNYFNTIRLYITGSNLKYFTKFTGSSPEPALSDNPNEGQYIGRDIGRFPLPKTFTLGLSLTF</sequence>
<dbReference type="InterPro" id="IPR008969">
    <property type="entry name" value="CarboxyPept-like_regulatory"/>
</dbReference>
<evidence type="ECO:0000256" key="7">
    <source>
        <dbReference type="PROSITE-ProRule" id="PRU01360"/>
    </source>
</evidence>
<dbReference type="NCBIfam" id="TIGR04057">
    <property type="entry name" value="SusC_RagA_signa"/>
    <property type="match status" value="1"/>
</dbReference>
<dbReference type="Gene3D" id="2.60.40.1120">
    <property type="entry name" value="Carboxypeptidase-like, regulatory domain"/>
    <property type="match status" value="1"/>
</dbReference>
<comment type="subcellular location">
    <subcellularLocation>
        <location evidence="1 7">Cell outer membrane</location>
        <topology evidence="1 7">Multi-pass membrane protein</topology>
    </subcellularLocation>
</comment>
<keyword evidence="5 7" id="KW-0472">Membrane</keyword>
<dbReference type="GO" id="GO:0009279">
    <property type="term" value="C:cell outer membrane"/>
    <property type="evidence" value="ECO:0007669"/>
    <property type="project" value="UniProtKB-SubCell"/>
</dbReference>
<organism evidence="9 10">
    <name type="scientific">Imtechella halotolerans K1</name>
    <dbReference type="NCBI Taxonomy" id="946077"/>
    <lineage>
        <taxon>Bacteria</taxon>
        <taxon>Pseudomonadati</taxon>
        <taxon>Bacteroidota</taxon>
        <taxon>Flavobacteriia</taxon>
        <taxon>Flavobacteriales</taxon>
        <taxon>Flavobacteriaceae</taxon>
        <taxon>Imtechella</taxon>
    </lineage>
</organism>
<dbReference type="EMBL" id="AJJU01000003">
    <property type="protein sequence ID" value="EID75901.1"/>
    <property type="molecule type" value="Genomic_DNA"/>
</dbReference>
<reference evidence="9 10" key="1">
    <citation type="journal article" date="2012" name="J. Bacteriol.">
        <title>Genome Sequence of the Halotolerant Bacterium Imtechella halotolerans K1T.</title>
        <authorList>
            <person name="Kumar S."/>
            <person name="Vikram S."/>
            <person name="Subramanian S."/>
            <person name="Raghava G.P."/>
            <person name="Pinnaka A.K."/>
        </authorList>
    </citation>
    <scope>NUCLEOTIDE SEQUENCE [LARGE SCALE GENOMIC DNA]</scope>
    <source>
        <strain evidence="9 10">K1</strain>
    </source>
</reference>
<keyword evidence="2 7" id="KW-0813">Transport</keyword>
<keyword evidence="6 7" id="KW-0998">Cell outer membrane</keyword>
<dbReference type="InterPro" id="IPR023997">
    <property type="entry name" value="TonB-dep_OMP_SusC/RagA_CS"/>
</dbReference>
<dbReference type="RefSeq" id="WP_008237326.1">
    <property type="nucleotide sequence ID" value="NZ_AJJU01000003.1"/>
</dbReference>
<dbReference type="SUPFAM" id="SSF49464">
    <property type="entry name" value="Carboxypeptidase regulatory domain-like"/>
    <property type="match status" value="1"/>
</dbReference>
<evidence type="ECO:0000256" key="1">
    <source>
        <dbReference type="ARBA" id="ARBA00004571"/>
    </source>
</evidence>
<dbReference type="InterPro" id="IPR037066">
    <property type="entry name" value="Plug_dom_sf"/>
</dbReference>
<dbReference type="Gene3D" id="2.40.170.20">
    <property type="entry name" value="TonB-dependent receptor, beta-barrel domain"/>
    <property type="match status" value="1"/>
</dbReference>
<dbReference type="Proteomes" id="UP000005938">
    <property type="component" value="Unassembled WGS sequence"/>
</dbReference>
<evidence type="ECO:0000256" key="2">
    <source>
        <dbReference type="ARBA" id="ARBA00022448"/>
    </source>
</evidence>
<evidence type="ECO:0000256" key="4">
    <source>
        <dbReference type="ARBA" id="ARBA00022692"/>
    </source>
</evidence>
<keyword evidence="4 7" id="KW-0812">Transmembrane</keyword>
<dbReference type="eggNOG" id="COG4771">
    <property type="taxonomic scope" value="Bacteria"/>
</dbReference>
<dbReference type="InterPro" id="IPR039426">
    <property type="entry name" value="TonB-dep_rcpt-like"/>
</dbReference>
<feature type="domain" description="TonB-dependent receptor plug" evidence="8">
    <location>
        <begin position="119"/>
        <end position="222"/>
    </location>
</feature>
<dbReference type="AlphaFoldDB" id="I0WHN5"/>
<proteinExistence type="inferred from homology"/>
<evidence type="ECO:0000256" key="5">
    <source>
        <dbReference type="ARBA" id="ARBA00023136"/>
    </source>
</evidence>
<dbReference type="InterPro" id="IPR012910">
    <property type="entry name" value="Plug_dom"/>
</dbReference>
<keyword evidence="9" id="KW-0675">Receptor</keyword>
<dbReference type="Pfam" id="PF07715">
    <property type="entry name" value="Plug"/>
    <property type="match status" value="1"/>
</dbReference>
<dbReference type="PATRIC" id="fig|946077.3.peg.631"/>
<accession>I0WHN5</accession>
<dbReference type="eggNOG" id="COG1629">
    <property type="taxonomic scope" value="Bacteria"/>
</dbReference>
<name>I0WHN5_9FLAO</name>
<evidence type="ECO:0000256" key="6">
    <source>
        <dbReference type="ARBA" id="ARBA00023237"/>
    </source>
</evidence>
<evidence type="ECO:0000259" key="8">
    <source>
        <dbReference type="Pfam" id="PF07715"/>
    </source>
</evidence>
<dbReference type="STRING" id="946077.W5A_03124"/>
<keyword evidence="3 7" id="KW-1134">Transmembrane beta strand</keyword>
<dbReference type="Gene3D" id="2.170.130.10">
    <property type="entry name" value="TonB-dependent receptor, plug domain"/>
    <property type="match status" value="1"/>
</dbReference>
<evidence type="ECO:0000313" key="10">
    <source>
        <dbReference type="Proteomes" id="UP000005938"/>
    </source>
</evidence>
<dbReference type="SUPFAM" id="SSF56935">
    <property type="entry name" value="Porins"/>
    <property type="match status" value="1"/>
</dbReference>
<dbReference type="InterPro" id="IPR023996">
    <property type="entry name" value="TonB-dep_OMP_SusC/RagA"/>
</dbReference>
<keyword evidence="10" id="KW-1185">Reference proteome</keyword>
<evidence type="ECO:0000256" key="3">
    <source>
        <dbReference type="ARBA" id="ARBA00022452"/>
    </source>
</evidence>
<comment type="caution">
    <text evidence="9">The sequence shown here is derived from an EMBL/GenBank/DDBJ whole genome shotgun (WGS) entry which is preliminary data.</text>
</comment>
<dbReference type="PROSITE" id="PS52016">
    <property type="entry name" value="TONB_DEPENDENT_REC_3"/>
    <property type="match status" value="1"/>
</dbReference>
<dbReference type="NCBIfam" id="TIGR04056">
    <property type="entry name" value="OMP_RagA_SusC"/>
    <property type="match status" value="1"/>
</dbReference>
<protein>
    <submittedName>
        <fullName evidence="9">TonB-dependent receptor plug</fullName>
    </submittedName>
</protein>
<dbReference type="InterPro" id="IPR036942">
    <property type="entry name" value="Beta-barrel_TonB_sf"/>
</dbReference>
<gene>
    <name evidence="9" type="ORF">W5A_03124</name>
</gene>